<feature type="domain" description="Rhodanese" evidence="2">
    <location>
        <begin position="24"/>
        <end position="112"/>
    </location>
</feature>
<dbReference type="SMART" id="SM00450">
    <property type="entry name" value="RHOD"/>
    <property type="match status" value="1"/>
</dbReference>
<dbReference type="InterPro" id="IPR036873">
    <property type="entry name" value="Rhodanese-like_dom_sf"/>
</dbReference>
<dbReference type="OrthoDB" id="9814704at2"/>
<dbReference type="Gene3D" id="3.40.250.10">
    <property type="entry name" value="Rhodanese-like domain"/>
    <property type="match status" value="1"/>
</dbReference>
<dbReference type="eggNOG" id="COG0607">
    <property type="taxonomic scope" value="Bacteria"/>
</dbReference>
<keyword evidence="3" id="KW-0808">Transferase</keyword>
<proteinExistence type="predicted"/>
<evidence type="ECO:0000259" key="2">
    <source>
        <dbReference type="PROSITE" id="PS50206"/>
    </source>
</evidence>
<reference evidence="3 4" key="1">
    <citation type="journal article" date="2014" name="Gut Pathog.">
        <title>Gene clusters of Hafnia alvei strain FB1 important in survival and pathogenesis: a draft genome perspective.</title>
        <authorList>
            <person name="Tan J.Y."/>
            <person name="Yin W.F."/>
            <person name="Chan K.G."/>
        </authorList>
    </citation>
    <scope>NUCLEOTIDE SEQUENCE [LARGE SCALE GENOMIC DNA]</scope>
    <source>
        <strain evidence="3 4">FB1</strain>
    </source>
</reference>
<dbReference type="InterPro" id="IPR052367">
    <property type="entry name" value="Thiosulfate_ST/Rhodanese-like"/>
</dbReference>
<evidence type="ECO:0000256" key="1">
    <source>
        <dbReference type="SAM" id="SignalP"/>
    </source>
</evidence>
<dbReference type="CDD" id="cd00158">
    <property type="entry name" value="RHOD"/>
    <property type="match status" value="1"/>
</dbReference>
<dbReference type="PROSITE" id="PS50206">
    <property type="entry name" value="RHODANESE_3"/>
    <property type="match status" value="1"/>
</dbReference>
<accession>A0A097R5I4</accession>
<dbReference type="Pfam" id="PF00581">
    <property type="entry name" value="Rhodanese"/>
    <property type="match status" value="1"/>
</dbReference>
<dbReference type="Proteomes" id="UP000029986">
    <property type="component" value="Chromosome"/>
</dbReference>
<keyword evidence="1" id="KW-0732">Signal</keyword>
<dbReference type="GO" id="GO:0016740">
    <property type="term" value="F:transferase activity"/>
    <property type="evidence" value="ECO:0007669"/>
    <property type="project" value="UniProtKB-KW"/>
</dbReference>
<protein>
    <submittedName>
        <fullName evidence="3">Thiosulfate:cyanide sulfurtransferase</fullName>
    </submittedName>
</protein>
<gene>
    <name evidence="3" type="ORF">AT03_17310</name>
</gene>
<dbReference type="KEGG" id="hav:AT03_17310"/>
<dbReference type="PATRIC" id="fig|1453496.5.peg.3556"/>
<feature type="signal peptide" evidence="1">
    <location>
        <begin position="1"/>
        <end position="26"/>
    </location>
</feature>
<keyword evidence="4" id="KW-1185">Reference proteome</keyword>
<sequence>MFGQTRMVKKALIASALLMASTSLWAAEHWIDVRTPDQYQETHVKGAVNIPLKQLDQRISEVSQDKNDTLHLYCNTGNQSGKAEKMLQKMGYKNAVNEGGLKDVEKTQTLVK</sequence>
<dbReference type="InterPro" id="IPR001763">
    <property type="entry name" value="Rhodanese-like_dom"/>
</dbReference>
<dbReference type="SUPFAM" id="SSF52821">
    <property type="entry name" value="Rhodanese/Cell cycle control phosphatase"/>
    <property type="match status" value="1"/>
</dbReference>
<dbReference type="AlphaFoldDB" id="A0A097R5I4"/>
<feature type="chain" id="PRO_5001932259" evidence="1">
    <location>
        <begin position="27"/>
        <end position="112"/>
    </location>
</feature>
<name>A0A097R5I4_HAFAL</name>
<evidence type="ECO:0000313" key="3">
    <source>
        <dbReference type="EMBL" id="AIU73978.1"/>
    </source>
</evidence>
<organism evidence="3 4">
    <name type="scientific">Hafnia alvei FB1</name>
    <dbReference type="NCBI Taxonomy" id="1453496"/>
    <lineage>
        <taxon>Bacteria</taxon>
        <taxon>Pseudomonadati</taxon>
        <taxon>Pseudomonadota</taxon>
        <taxon>Gammaproteobacteria</taxon>
        <taxon>Enterobacterales</taxon>
        <taxon>Hafniaceae</taxon>
        <taxon>Hafnia</taxon>
    </lineage>
</organism>
<evidence type="ECO:0000313" key="4">
    <source>
        <dbReference type="Proteomes" id="UP000029986"/>
    </source>
</evidence>
<dbReference type="PANTHER" id="PTHR45431:SF3">
    <property type="entry name" value="RHODANESE-LIKE DOMAIN-CONTAINING PROTEIN 15, CHLOROPLASTIC"/>
    <property type="match status" value="1"/>
</dbReference>
<dbReference type="NCBIfam" id="NF007627">
    <property type="entry name" value="PRK10287.1"/>
    <property type="match status" value="1"/>
</dbReference>
<dbReference type="EMBL" id="CP009706">
    <property type="protein sequence ID" value="AIU73978.1"/>
    <property type="molecule type" value="Genomic_DNA"/>
</dbReference>
<dbReference type="PANTHER" id="PTHR45431">
    <property type="entry name" value="RHODANESE-LIKE DOMAIN-CONTAINING PROTEIN 15, CHLOROPLASTIC"/>
    <property type="match status" value="1"/>
</dbReference>
<dbReference type="HOGENOM" id="CLU_089574_15_1_6"/>